<sequence length="324" mass="36161">MAKSGSATTSSAPQLHPRNLHQGRYNLQALTSSHPALASFIRDNPKGDATIDFTDDKAVLCLNAALLAHYYQIKYWQIPDGYLCPPIPGRVDYIHYAADLLATFNQQTPPQGRRVKVLDIGCGANCIYPIIGARSYGWQFVGTDIDVIATRSAQLIVQSNASISKLIKIRLNSSADDIFTNIIQPSDRFSLTLCNPPFHASQQEAESGSQRKWRNLNKKPNDTPKTHLNFGGQASELWCEGGELAFLTRMIQQSVAFESQVCWFTSLVSKDKNVHLLKKQLQRIGAVQIKVISMSQGQKTSRLLAWSFMNNKAQEEWALTHWKG</sequence>
<organism evidence="8 9">
    <name type="scientific">Nitrincola tibetensis</name>
    <dbReference type="NCBI Taxonomy" id="2219697"/>
    <lineage>
        <taxon>Bacteria</taxon>
        <taxon>Pseudomonadati</taxon>
        <taxon>Pseudomonadota</taxon>
        <taxon>Gammaproteobacteria</taxon>
        <taxon>Oceanospirillales</taxon>
        <taxon>Oceanospirillaceae</taxon>
        <taxon>Nitrincola</taxon>
    </lineage>
</organism>
<reference evidence="8 9" key="1">
    <citation type="submission" date="2018-06" db="EMBL/GenBank/DDBJ databases">
        <title>Nitrincola tibetense sp. nov., isolated from Lake XuguoCo on Tibetan Plateau.</title>
        <authorList>
            <person name="Xing P."/>
        </authorList>
    </citation>
    <scope>NUCLEOTIDE SEQUENCE [LARGE SCALE GENOMIC DNA]</scope>
    <source>
        <strain evidence="9">xg18</strain>
    </source>
</reference>
<evidence type="ECO:0000256" key="4">
    <source>
        <dbReference type="ARBA" id="ARBA00022679"/>
    </source>
</evidence>
<comment type="function">
    <text evidence="6">Specifically methylates the adenine in position 1618 of 23S rRNA.</text>
</comment>
<dbReference type="Proteomes" id="UP000250744">
    <property type="component" value="Unassembled WGS sequence"/>
</dbReference>
<evidence type="ECO:0000256" key="2">
    <source>
        <dbReference type="ARBA" id="ARBA00022552"/>
    </source>
</evidence>
<name>A0A364NQU2_9GAMM</name>
<keyword evidence="9" id="KW-1185">Reference proteome</keyword>
<feature type="region of interest" description="Disordered" evidence="7">
    <location>
        <begin position="202"/>
        <end position="227"/>
    </location>
</feature>
<dbReference type="NCBIfam" id="NF008725">
    <property type="entry name" value="PRK11727.1"/>
    <property type="match status" value="1"/>
</dbReference>
<dbReference type="RefSeq" id="WP_112157790.1">
    <property type="nucleotide sequence ID" value="NZ_QKRX01000002.1"/>
</dbReference>
<proteinExistence type="inferred from homology"/>
<dbReference type="CDD" id="cd02440">
    <property type="entry name" value="AdoMet_MTases"/>
    <property type="match status" value="1"/>
</dbReference>
<gene>
    <name evidence="6" type="primary">rlmF</name>
    <name evidence="8" type="ORF">DN062_04150</name>
</gene>
<dbReference type="GO" id="GO:0070475">
    <property type="term" value="P:rRNA base methylation"/>
    <property type="evidence" value="ECO:0007669"/>
    <property type="project" value="TreeGrafter"/>
</dbReference>
<dbReference type="HAMAP" id="MF_01848">
    <property type="entry name" value="23SrRNA_methyltr_F"/>
    <property type="match status" value="1"/>
</dbReference>
<comment type="catalytic activity">
    <reaction evidence="6">
        <text>adenosine(1618) in 23S rRNA + S-adenosyl-L-methionine = N(6)-methyladenosine(1618) in 23S rRNA + S-adenosyl-L-homocysteine + H(+)</text>
        <dbReference type="Rhea" id="RHEA:16497"/>
        <dbReference type="Rhea" id="RHEA-COMP:10229"/>
        <dbReference type="Rhea" id="RHEA-COMP:10231"/>
        <dbReference type="ChEBI" id="CHEBI:15378"/>
        <dbReference type="ChEBI" id="CHEBI:57856"/>
        <dbReference type="ChEBI" id="CHEBI:59789"/>
        <dbReference type="ChEBI" id="CHEBI:74411"/>
        <dbReference type="ChEBI" id="CHEBI:74449"/>
        <dbReference type="EC" id="2.1.1.181"/>
    </reaction>
</comment>
<dbReference type="GO" id="GO:0052907">
    <property type="term" value="F:23S rRNA (adenine(1618)-N(6))-methyltransferase activity"/>
    <property type="evidence" value="ECO:0007669"/>
    <property type="project" value="UniProtKB-EC"/>
</dbReference>
<dbReference type="SUPFAM" id="SSF53335">
    <property type="entry name" value="S-adenosyl-L-methionine-dependent methyltransferases"/>
    <property type="match status" value="1"/>
</dbReference>
<accession>A0A364NQU2</accession>
<comment type="subcellular location">
    <subcellularLocation>
        <location evidence="6">Cytoplasm</location>
    </subcellularLocation>
</comment>
<keyword evidence="2 6" id="KW-0698">rRNA processing</keyword>
<dbReference type="EC" id="2.1.1.181" evidence="6"/>
<dbReference type="PANTHER" id="PTHR13393:SF0">
    <property type="entry name" value="RNA N6-ADENOSINE-METHYLTRANSFERASE METTL16"/>
    <property type="match status" value="1"/>
</dbReference>
<keyword evidence="3 6" id="KW-0489">Methyltransferase</keyword>
<evidence type="ECO:0000256" key="1">
    <source>
        <dbReference type="ARBA" id="ARBA00022490"/>
    </source>
</evidence>
<evidence type="ECO:0000256" key="7">
    <source>
        <dbReference type="SAM" id="MobiDB-lite"/>
    </source>
</evidence>
<keyword evidence="1 6" id="KW-0963">Cytoplasm</keyword>
<comment type="caution">
    <text evidence="8">The sequence shown here is derived from an EMBL/GenBank/DDBJ whole genome shotgun (WGS) entry which is preliminary data.</text>
</comment>
<comment type="similarity">
    <text evidence="6">Belongs to the methyltransferase superfamily. METTL16/RlmF family.</text>
</comment>
<dbReference type="GO" id="GO:0005737">
    <property type="term" value="C:cytoplasm"/>
    <property type="evidence" value="ECO:0007669"/>
    <property type="project" value="UniProtKB-SubCell"/>
</dbReference>
<dbReference type="Pfam" id="PF05971">
    <property type="entry name" value="Methyltransf_10"/>
    <property type="match status" value="1"/>
</dbReference>
<evidence type="ECO:0000256" key="6">
    <source>
        <dbReference type="HAMAP-Rule" id="MF_01848"/>
    </source>
</evidence>
<evidence type="ECO:0000313" key="9">
    <source>
        <dbReference type="Proteomes" id="UP000250744"/>
    </source>
</evidence>
<dbReference type="InterPro" id="IPR016909">
    <property type="entry name" value="rRNA_lsu_MeTfrase_F"/>
</dbReference>
<dbReference type="PIRSF" id="PIRSF029038">
    <property type="entry name" value="Mtase_YbiN_prd"/>
    <property type="match status" value="1"/>
</dbReference>
<dbReference type="OrthoDB" id="1115728at2"/>
<keyword evidence="4 6" id="KW-0808">Transferase</keyword>
<keyword evidence="5 6" id="KW-0949">S-adenosyl-L-methionine</keyword>
<evidence type="ECO:0000256" key="5">
    <source>
        <dbReference type="ARBA" id="ARBA00022691"/>
    </source>
</evidence>
<dbReference type="Gene3D" id="3.40.50.150">
    <property type="entry name" value="Vaccinia Virus protein VP39"/>
    <property type="match status" value="1"/>
</dbReference>
<dbReference type="PANTHER" id="PTHR13393">
    <property type="entry name" value="SAM-DEPENDENT METHYLTRANSFERASE"/>
    <property type="match status" value="1"/>
</dbReference>
<dbReference type="AlphaFoldDB" id="A0A364NQU2"/>
<evidence type="ECO:0000313" key="8">
    <source>
        <dbReference type="EMBL" id="RAU19453.1"/>
    </source>
</evidence>
<dbReference type="InterPro" id="IPR010286">
    <property type="entry name" value="METTL16/RlmF"/>
</dbReference>
<evidence type="ECO:0000256" key="3">
    <source>
        <dbReference type="ARBA" id="ARBA00022603"/>
    </source>
</evidence>
<dbReference type="EMBL" id="QKRX01000002">
    <property type="protein sequence ID" value="RAU19453.1"/>
    <property type="molecule type" value="Genomic_DNA"/>
</dbReference>
<dbReference type="InterPro" id="IPR029063">
    <property type="entry name" value="SAM-dependent_MTases_sf"/>
</dbReference>
<protein>
    <recommendedName>
        <fullName evidence="6">Ribosomal RNA large subunit methyltransferase F</fullName>
        <ecNumber evidence="6">2.1.1.181</ecNumber>
    </recommendedName>
    <alternativeName>
        <fullName evidence="6">23S rRNA mA1618 methyltransferase</fullName>
    </alternativeName>
    <alternativeName>
        <fullName evidence="6">rRNA adenine N-6-methyltransferase</fullName>
    </alternativeName>
</protein>